<dbReference type="Proteomes" id="UP001488805">
    <property type="component" value="Unassembled WGS sequence"/>
</dbReference>
<feature type="compositionally biased region" description="Basic and acidic residues" evidence="4">
    <location>
        <begin position="293"/>
        <end position="304"/>
    </location>
</feature>
<comment type="subcellular location">
    <subcellularLocation>
        <location evidence="1">Nucleus</location>
    </subcellularLocation>
</comment>
<sequence>MDKIKSPTKEMFNGLDLARPLKPLSIYSRMIFSEQEASLQQRKSSNPFINFKCEVVNKCSDKRKLQDSSCDDGYETPAKKAFSPTDLSPDQGCFVDYCSTPATDDSVSHCAISMPASLDKTQTIKREIRASGSSQLHSEHVECGSSAGPGVDESVAHSLRCDKVLLNLSSAFDCDVKGILCLEGCKGPSSNAVQTNPSLIVSGPALESHNSQVEPLEGDAEEVWNIGSPIFESSIFQATLGGERDTIDTSYETTLPLQVKVKSVVVGPSQLASSSKTAAPPLQQQTAKPNKPSPEENRGSKRDIVSFRPEVFDRMGDWKREEALYVHSVRRHMEEHQGSIQDVMTELLTLMNHVAYQRPGADGRQWQHPTDLTRRNYQRRFGNVNPRMTLGEWQSQSCPEHKRFAKVPTFFRSHFS</sequence>
<dbReference type="Pfam" id="PF15427">
    <property type="entry name" value="S100PBPR"/>
    <property type="match status" value="1"/>
</dbReference>
<proteinExistence type="predicted"/>
<accession>A0AAW1FF06</accession>
<dbReference type="PANTHER" id="PTHR14455">
    <property type="entry name" value="ASKOPOS"/>
    <property type="match status" value="1"/>
</dbReference>
<keyword evidence="3" id="KW-0539">Nucleus</keyword>
<feature type="compositionally biased region" description="Polar residues" evidence="4">
    <location>
        <begin position="272"/>
        <end position="288"/>
    </location>
</feature>
<dbReference type="EMBL" id="JBCEZU010000067">
    <property type="protein sequence ID" value="KAK9533421.1"/>
    <property type="molecule type" value="Genomic_DNA"/>
</dbReference>
<dbReference type="GO" id="GO:0048306">
    <property type="term" value="F:calcium-dependent protein binding"/>
    <property type="evidence" value="ECO:0007669"/>
    <property type="project" value="InterPro"/>
</dbReference>
<name>A0AAW1FF06_ZOAVI</name>
<organism evidence="5 6">
    <name type="scientific">Zoarces viviparus</name>
    <name type="common">Viviparous eelpout</name>
    <name type="synonym">Blennius viviparus</name>
    <dbReference type="NCBI Taxonomy" id="48416"/>
    <lineage>
        <taxon>Eukaryota</taxon>
        <taxon>Metazoa</taxon>
        <taxon>Chordata</taxon>
        <taxon>Craniata</taxon>
        <taxon>Vertebrata</taxon>
        <taxon>Euteleostomi</taxon>
        <taxon>Actinopterygii</taxon>
        <taxon>Neopterygii</taxon>
        <taxon>Teleostei</taxon>
        <taxon>Neoteleostei</taxon>
        <taxon>Acanthomorphata</taxon>
        <taxon>Eupercaria</taxon>
        <taxon>Perciformes</taxon>
        <taxon>Cottioidei</taxon>
        <taxon>Zoarcales</taxon>
        <taxon>Zoarcidae</taxon>
        <taxon>Zoarcinae</taxon>
        <taxon>Zoarces</taxon>
    </lineage>
</organism>
<dbReference type="AlphaFoldDB" id="A0AAW1FF06"/>
<dbReference type="InterPro" id="IPR026097">
    <property type="entry name" value="S100PBP"/>
</dbReference>
<dbReference type="PANTHER" id="PTHR14455:SF0">
    <property type="entry name" value="S100P-BINDING PROTEIN"/>
    <property type="match status" value="1"/>
</dbReference>
<comment type="caution">
    <text evidence="5">The sequence shown here is derived from an EMBL/GenBank/DDBJ whole genome shotgun (WGS) entry which is preliminary data.</text>
</comment>
<keyword evidence="6" id="KW-1185">Reference proteome</keyword>
<evidence type="ECO:0000256" key="4">
    <source>
        <dbReference type="SAM" id="MobiDB-lite"/>
    </source>
</evidence>
<evidence type="ECO:0000256" key="3">
    <source>
        <dbReference type="ARBA" id="ARBA00023242"/>
    </source>
</evidence>
<evidence type="ECO:0000256" key="1">
    <source>
        <dbReference type="ARBA" id="ARBA00004123"/>
    </source>
</evidence>
<protein>
    <recommendedName>
        <fullName evidence="2">S100P-binding protein</fullName>
    </recommendedName>
</protein>
<reference evidence="5 6" key="1">
    <citation type="journal article" date="2024" name="Genome Biol. Evol.">
        <title>Chromosome-level genome assembly of the viviparous eelpout Zoarces viviparus.</title>
        <authorList>
            <person name="Fuhrmann N."/>
            <person name="Brasseur M.V."/>
            <person name="Bakowski C.E."/>
            <person name="Podsiadlowski L."/>
            <person name="Prost S."/>
            <person name="Krehenwinkel H."/>
            <person name="Mayer C."/>
        </authorList>
    </citation>
    <scope>NUCLEOTIDE SEQUENCE [LARGE SCALE GENOMIC DNA]</scope>
    <source>
        <strain evidence="5">NO-MEL_2022_Ind0_liver</strain>
    </source>
</reference>
<dbReference type="GO" id="GO:0005634">
    <property type="term" value="C:nucleus"/>
    <property type="evidence" value="ECO:0007669"/>
    <property type="project" value="UniProtKB-SubCell"/>
</dbReference>
<evidence type="ECO:0000256" key="2">
    <source>
        <dbReference type="ARBA" id="ARBA00020595"/>
    </source>
</evidence>
<feature type="region of interest" description="Disordered" evidence="4">
    <location>
        <begin position="272"/>
        <end position="304"/>
    </location>
</feature>
<evidence type="ECO:0000313" key="6">
    <source>
        <dbReference type="Proteomes" id="UP001488805"/>
    </source>
</evidence>
<evidence type="ECO:0000313" key="5">
    <source>
        <dbReference type="EMBL" id="KAK9533421.1"/>
    </source>
</evidence>
<gene>
    <name evidence="5" type="ORF">VZT92_008540</name>
</gene>